<evidence type="ECO:0000256" key="1">
    <source>
        <dbReference type="ARBA" id="ARBA00001970"/>
    </source>
</evidence>
<dbReference type="EMBL" id="ML739097">
    <property type="protein sequence ID" value="KAE8353476.1"/>
    <property type="molecule type" value="Genomic_DNA"/>
</dbReference>
<feature type="region of interest" description="Disordered" evidence="6">
    <location>
        <begin position="146"/>
        <end position="167"/>
    </location>
</feature>
<comment type="cofactor">
    <cofactor evidence="1">
        <name>heme b</name>
        <dbReference type="ChEBI" id="CHEBI:60344"/>
    </cofactor>
</comment>
<dbReference type="InterPro" id="IPR025702">
    <property type="entry name" value="OXD"/>
</dbReference>
<dbReference type="GO" id="GO:0016829">
    <property type="term" value="F:lyase activity"/>
    <property type="evidence" value="ECO:0007669"/>
    <property type="project" value="UniProtKB-KW"/>
</dbReference>
<keyword evidence="8" id="KW-1185">Reference proteome</keyword>
<keyword evidence="3" id="KW-0479">Metal-binding</keyword>
<evidence type="ECO:0000256" key="6">
    <source>
        <dbReference type="SAM" id="MobiDB-lite"/>
    </source>
</evidence>
<feature type="compositionally biased region" description="Basic and acidic residues" evidence="6">
    <location>
        <begin position="147"/>
        <end position="164"/>
    </location>
</feature>
<protein>
    <submittedName>
        <fullName evidence="7">Hem-containing dehydratase protein</fullName>
    </submittedName>
</protein>
<organism evidence="7 8">
    <name type="scientific">Aspergillus coremiiformis</name>
    <dbReference type="NCBI Taxonomy" id="138285"/>
    <lineage>
        <taxon>Eukaryota</taxon>
        <taxon>Fungi</taxon>
        <taxon>Dikarya</taxon>
        <taxon>Ascomycota</taxon>
        <taxon>Pezizomycotina</taxon>
        <taxon>Eurotiomycetes</taxon>
        <taxon>Eurotiomycetidae</taxon>
        <taxon>Eurotiales</taxon>
        <taxon>Aspergillaceae</taxon>
        <taxon>Aspergillus</taxon>
        <taxon>Aspergillus subgen. Circumdati</taxon>
    </lineage>
</organism>
<dbReference type="Pfam" id="PF13816">
    <property type="entry name" value="Dehydratase_hem"/>
    <property type="match status" value="1"/>
</dbReference>
<evidence type="ECO:0000256" key="5">
    <source>
        <dbReference type="ARBA" id="ARBA00023239"/>
    </source>
</evidence>
<evidence type="ECO:0000313" key="8">
    <source>
        <dbReference type="Proteomes" id="UP000327118"/>
    </source>
</evidence>
<dbReference type="OrthoDB" id="3465714at2759"/>
<name>A0A5N6Z9E0_9EURO</name>
<evidence type="ECO:0000256" key="2">
    <source>
        <dbReference type="ARBA" id="ARBA00022617"/>
    </source>
</evidence>
<dbReference type="AlphaFoldDB" id="A0A5N6Z9E0"/>
<keyword evidence="2" id="KW-0349">Heme</keyword>
<sequence length="339" mass="38612">MYTVTLPKSTTIVYSIFGIQHPKDQVSPLTTQLFNLLTPHLPQTNITTLTQDNPHSSTTIHLAYWPTKTSYETWWNSPPVTTFWTNLPDDAGIWREIIWVSPERTQHSTNKPTSYGMGCLGPYRSCSDKSGYWGCYYHRIPATATSPEDRYPSPRKENPPRRLEGTGTVRSGRVHMRHFPKNLCFVVEGQDHSAITDPEKEVWNEKFEGNVERWMGDLQSATPEMGLLGMRMCYEERSGRFRDQGPPELGSNLMVQLFYFLDMESMEWLGRANKWHVALRREFLKTYGPGGEVADNGGLCLWVETSILDVGELECEYIGCVDGTGLMGYAREFEGTSSI</sequence>
<evidence type="ECO:0000256" key="4">
    <source>
        <dbReference type="ARBA" id="ARBA00023004"/>
    </source>
</evidence>
<dbReference type="GO" id="GO:0046872">
    <property type="term" value="F:metal ion binding"/>
    <property type="evidence" value="ECO:0007669"/>
    <property type="project" value="UniProtKB-KW"/>
</dbReference>
<evidence type="ECO:0000313" key="7">
    <source>
        <dbReference type="EMBL" id="KAE8353476.1"/>
    </source>
</evidence>
<accession>A0A5N6Z9E0</accession>
<reference evidence="8" key="1">
    <citation type="submission" date="2019-04" db="EMBL/GenBank/DDBJ databases">
        <title>Friends and foes A comparative genomics studyof 23 Aspergillus species from section Flavi.</title>
        <authorList>
            <consortium name="DOE Joint Genome Institute"/>
            <person name="Kjaerbolling I."/>
            <person name="Vesth T."/>
            <person name="Frisvad J.C."/>
            <person name="Nybo J.L."/>
            <person name="Theobald S."/>
            <person name="Kildgaard S."/>
            <person name="Isbrandt T."/>
            <person name="Kuo A."/>
            <person name="Sato A."/>
            <person name="Lyhne E.K."/>
            <person name="Kogle M.E."/>
            <person name="Wiebenga A."/>
            <person name="Kun R.S."/>
            <person name="Lubbers R.J."/>
            <person name="Makela M.R."/>
            <person name="Barry K."/>
            <person name="Chovatia M."/>
            <person name="Clum A."/>
            <person name="Daum C."/>
            <person name="Haridas S."/>
            <person name="He G."/>
            <person name="LaButti K."/>
            <person name="Lipzen A."/>
            <person name="Mondo S."/>
            <person name="Riley R."/>
            <person name="Salamov A."/>
            <person name="Simmons B.A."/>
            <person name="Magnuson J.K."/>
            <person name="Henrissat B."/>
            <person name="Mortensen U.H."/>
            <person name="Larsen T.O."/>
            <person name="Devries R.P."/>
            <person name="Grigoriev I.V."/>
            <person name="Machida M."/>
            <person name="Baker S.E."/>
            <person name="Andersen M.R."/>
        </authorList>
    </citation>
    <scope>NUCLEOTIDE SEQUENCE [LARGE SCALE GENOMIC DNA]</scope>
    <source>
        <strain evidence="8">CBS 553.77</strain>
    </source>
</reference>
<dbReference type="Proteomes" id="UP000327118">
    <property type="component" value="Unassembled WGS sequence"/>
</dbReference>
<gene>
    <name evidence="7" type="ORF">BDV28DRAFT_148056</name>
</gene>
<keyword evidence="5" id="KW-0456">Lyase</keyword>
<proteinExistence type="predicted"/>
<keyword evidence="4" id="KW-0408">Iron</keyword>
<evidence type="ECO:0000256" key="3">
    <source>
        <dbReference type="ARBA" id="ARBA00022723"/>
    </source>
</evidence>